<evidence type="ECO:0000256" key="1">
    <source>
        <dbReference type="SAM" id="MobiDB-lite"/>
    </source>
</evidence>
<dbReference type="Proteomes" id="UP000193467">
    <property type="component" value="Unassembled WGS sequence"/>
</dbReference>
<dbReference type="GO" id="GO:0003887">
    <property type="term" value="F:DNA-directed DNA polymerase activity"/>
    <property type="evidence" value="ECO:0007669"/>
    <property type="project" value="TreeGrafter"/>
</dbReference>
<evidence type="ECO:0000313" key="3">
    <source>
        <dbReference type="EMBL" id="ORY88968.1"/>
    </source>
</evidence>
<dbReference type="GO" id="GO:0070987">
    <property type="term" value="P:error-free translesion synthesis"/>
    <property type="evidence" value="ECO:0007669"/>
    <property type="project" value="TreeGrafter"/>
</dbReference>
<dbReference type="InterPro" id="IPR001357">
    <property type="entry name" value="BRCT_dom"/>
</dbReference>
<organism evidence="3 4">
    <name type="scientific">Leucosporidium creatinivorum</name>
    <dbReference type="NCBI Taxonomy" id="106004"/>
    <lineage>
        <taxon>Eukaryota</taxon>
        <taxon>Fungi</taxon>
        <taxon>Dikarya</taxon>
        <taxon>Basidiomycota</taxon>
        <taxon>Pucciniomycotina</taxon>
        <taxon>Microbotryomycetes</taxon>
        <taxon>Leucosporidiales</taxon>
        <taxon>Leucosporidium</taxon>
    </lineage>
</organism>
<comment type="caution">
    <text evidence="3">The sequence shown here is derived from an EMBL/GenBank/DDBJ whole genome shotgun (WGS) entry which is preliminary data.</text>
</comment>
<dbReference type="OrthoDB" id="427711at2759"/>
<feature type="domain" description="BRCT" evidence="2">
    <location>
        <begin position="69"/>
        <end position="163"/>
    </location>
</feature>
<dbReference type="PROSITE" id="PS50172">
    <property type="entry name" value="BRCT"/>
    <property type="match status" value="1"/>
</dbReference>
<reference evidence="3 4" key="1">
    <citation type="submission" date="2016-07" db="EMBL/GenBank/DDBJ databases">
        <title>Pervasive Adenine N6-methylation of Active Genes in Fungi.</title>
        <authorList>
            <consortium name="DOE Joint Genome Institute"/>
            <person name="Mondo S.J."/>
            <person name="Dannebaum R.O."/>
            <person name="Kuo R.C."/>
            <person name="Labutti K."/>
            <person name="Haridas S."/>
            <person name="Kuo A."/>
            <person name="Salamov A."/>
            <person name="Ahrendt S.R."/>
            <person name="Lipzen A."/>
            <person name="Sullivan W."/>
            <person name="Andreopoulos W.B."/>
            <person name="Clum A."/>
            <person name="Lindquist E."/>
            <person name="Daum C."/>
            <person name="Ramamoorthy G.K."/>
            <person name="Gryganskyi A."/>
            <person name="Culley D."/>
            <person name="Magnuson J.K."/>
            <person name="James T.Y."/>
            <person name="O'Malley M.A."/>
            <person name="Stajich J.E."/>
            <person name="Spatafora J.W."/>
            <person name="Visel A."/>
            <person name="Grigoriev I.V."/>
        </authorList>
    </citation>
    <scope>NUCLEOTIDE SEQUENCE [LARGE SCALE GENOMIC DNA]</scope>
    <source>
        <strain evidence="3 4">62-1032</strain>
    </source>
</reference>
<dbReference type="SUPFAM" id="SSF52113">
    <property type="entry name" value="BRCT domain"/>
    <property type="match status" value="1"/>
</dbReference>
<dbReference type="Pfam" id="PF00533">
    <property type="entry name" value="BRCT"/>
    <property type="match status" value="1"/>
</dbReference>
<feature type="compositionally biased region" description="Pro residues" evidence="1">
    <location>
        <begin position="212"/>
        <end position="224"/>
    </location>
</feature>
<keyword evidence="4" id="KW-1185">Reference proteome</keyword>
<name>A0A1Y2FY73_9BASI</name>
<dbReference type="GO" id="GO:0017125">
    <property type="term" value="F:deoxycytidyl transferase activity"/>
    <property type="evidence" value="ECO:0007669"/>
    <property type="project" value="TreeGrafter"/>
</dbReference>
<sequence length="257" mass="28137">MNGGIKRANKAILGVNLRKEDNAITHSKTGERSIFIQSCATGHQSGGGPKARTWSLHRNAKLTLQAAPKKRSILAGCVVYVNGYVGSELSNEQLKDIVEENGGRVKTMPSAQCTHIFVHQNLSASKIEKFLKCRTNKTRYVYPAWAIDSAKAGRRLGEANYASPVFSETQISVNAVYGTANDVRTLHPAAYESAADIPPTPPRPVSVKSRPQSPPPLHPSPTLPLNPAKFALLSRLHLRRRRVGGARSYHCLRRRSS</sequence>
<dbReference type="GO" id="GO:0005634">
    <property type="term" value="C:nucleus"/>
    <property type="evidence" value="ECO:0007669"/>
    <property type="project" value="TreeGrafter"/>
</dbReference>
<dbReference type="SMART" id="SM00292">
    <property type="entry name" value="BRCT"/>
    <property type="match status" value="1"/>
</dbReference>
<feature type="region of interest" description="Disordered" evidence="1">
    <location>
        <begin position="192"/>
        <end position="224"/>
    </location>
</feature>
<dbReference type="STRING" id="106004.A0A1Y2FY73"/>
<dbReference type="InParanoid" id="A0A1Y2FY73"/>
<protein>
    <recommendedName>
        <fullName evidence="2">BRCT domain-containing protein</fullName>
    </recommendedName>
</protein>
<proteinExistence type="predicted"/>
<evidence type="ECO:0000259" key="2">
    <source>
        <dbReference type="PROSITE" id="PS50172"/>
    </source>
</evidence>
<evidence type="ECO:0000313" key="4">
    <source>
        <dbReference type="Proteomes" id="UP000193467"/>
    </source>
</evidence>
<dbReference type="Gene3D" id="3.40.50.10190">
    <property type="entry name" value="BRCT domain"/>
    <property type="match status" value="1"/>
</dbReference>
<gene>
    <name evidence="3" type="ORF">BCR35DRAFT_323995</name>
</gene>
<accession>A0A1Y2FY73</accession>
<dbReference type="AlphaFoldDB" id="A0A1Y2FY73"/>
<dbReference type="EMBL" id="MCGR01000007">
    <property type="protein sequence ID" value="ORY88968.1"/>
    <property type="molecule type" value="Genomic_DNA"/>
</dbReference>
<dbReference type="GO" id="GO:0042276">
    <property type="term" value="P:error-prone translesion synthesis"/>
    <property type="evidence" value="ECO:0007669"/>
    <property type="project" value="TreeGrafter"/>
</dbReference>
<dbReference type="PANTHER" id="PTHR45990">
    <property type="entry name" value="DNA REPAIR PROTEIN REV1"/>
    <property type="match status" value="1"/>
</dbReference>
<dbReference type="PANTHER" id="PTHR45990:SF1">
    <property type="entry name" value="DNA REPAIR PROTEIN REV1"/>
    <property type="match status" value="1"/>
</dbReference>
<dbReference type="InterPro" id="IPR036420">
    <property type="entry name" value="BRCT_dom_sf"/>
</dbReference>